<dbReference type="Pfam" id="PF03061">
    <property type="entry name" value="4HBT"/>
    <property type="match status" value="1"/>
</dbReference>
<protein>
    <recommendedName>
        <fullName evidence="2">Thioesterase domain-containing protein</fullName>
    </recommendedName>
</protein>
<dbReference type="PANTHER" id="PTHR21660">
    <property type="entry name" value="THIOESTERASE SUPERFAMILY MEMBER-RELATED"/>
    <property type="match status" value="1"/>
</dbReference>
<evidence type="ECO:0000256" key="1">
    <source>
        <dbReference type="ARBA" id="ARBA00008324"/>
    </source>
</evidence>
<feature type="domain" description="Thioesterase" evidence="2">
    <location>
        <begin position="78"/>
        <end position="148"/>
    </location>
</feature>
<evidence type="ECO:0000259" key="2">
    <source>
        <dbReference type="Pfam" id="PF03061"/>
    </source>
</evidence>
<evidence type="ECO:0000313" key="4">
    <source>
        <dbReference type="Proteomes" id="UP000825729"/>
    </source>
</evidence>
<dbReference type="EMBL" id="JAINDJ010000003">
    <property type="protein sequence ID" value="KAG9453884.1"/>
    <property type="molecule type" value="Genomic_DNA"/>
</dbReference>
<dbReference type="Proteomes" id="UP000825729">
    <property type="component" value="Unassembled WGS sequence"/>
</dbReference>
<proteinExistence type="inferred from homology"/>
<keyword evidence="4" id="KW-1185">Reference proteome</keyword>
<dbReference type="AlphaFoldDB" id="A0AAV7EZ64"/>
<name>A0AAV7EZ64_ARIFI</name>
<dbReference type="SUPFAM" id="SSF54637">
    <property type="entry name" value="Thioesterase/thiol ester dehydrase-isomerase"/>
    <property type="match status" value="1"/>
</dbReference>
<sequence length="164" mass="17981">MDEESKARARQALSLRKEEADILSQVELAAFPPRHQFPSFFESLFLRGIKVDRIETGVVVCSFKVPPLLTGSAGALTPGAIADLVDMVGAFAATSYGIQLKATVNLSIQFLSSPKIDDELEIIARVLNHERSYSNTSICLRKKKTGEVVANCQQLWSLTGRSKI</sequence>
<dbReference type="PANTHER" id="PTHR21660:SF8">
    <property type="entry name" value="OS02G0521700 PROTEIN"/>
    <property type="match status" value="1"/>
</dbReference>
<dbReference type="Gene3D" id="3.10.129.10">
    <property type="entry name" value="Hotdog Thioesterase"/>
    <property type="match status" value="1"/>
</dbReference>
<evidence type="ECO:0000313" key="3">
    <source>
        <dbReference type="EMBL" id="KAG9453884.1"/>
    </source>
</evidence>
<dbReference type="GO" id="GO:0047617">
    <property type="term" value="F:fatty acyl-CoA hydrolase activity"/>
    <property type="evidence" value="ECO:0007669"/>
    <property type="project" value="InterPro"/>
</dbReference>
<dbReference type="InterPro" id="IPR029069">
    <property type="entry name" value="HotDog_dom_sf"/>
</dbReference>
<dbReference type="CDD" id="cd03443">
    <property type="entry name" value="PaaI_thioesterase"/>
    <property type="match status" value="1"/>
</dbReference>
<dbReference type="InterPro" id="IPR039298">
    <property type="entry name" value="ACOT13"/>
</dbReference>
<organism evidence="3 4">
    <name type="scientific">Aristolochia fimbriata</name>
    <name type="common">White veined hardy Dutchman's pipe vine</name>
    <dbReference type="NCBI Taxonomy" id="158543"/>
    <lineage>
        <taxon>Eukaryota</taxon>
        <taxon>Viridiplantae</taxon>
        <taxon>Streptophyta</taxon>
        <taxon>Embryophyta</taxon>
        <taxon>Tracheophyta</taxon>
        <taxon>Spermatophyta</taxon>
        <taxon>Magnoliopsida</taxon>
        <taxon>Magnoliidae</taxon>
        <taxon>Piperales</taxon>
        <taxon>Aristolochiaceae</taxon>
        <taxon>Aristolochia</taxon>
    </lineage>
</organism>
<accession>A0AAV7EZ64</accession>
<reference evidence="3 4" key="1">
    <citation type="submission" date="2021-07" db="EMBL/GenBank/DDBJ databases">
        <title>The Aristolochia fimbriata genome: insights into angiosperm evolution, floral development and chemical biosynthesis.</title>
        <authorList>
            <person name="Jiao Y."/>
        </authorList>
    </citation>
    <scope>NUCLEOTIDE SEQUENCE [LARGE SCALE GENOMIC DNA]</scope>
    <source>
        <strain evidence="3">IBCAS-2021</strain>
        <tissue evidence="3">Leaf</tissue>
    </source>
</reference>
<comment type="caution">
    <text evidence="3">The sequence shown here is derived from an EMBL/GenBank/DDBJ whole genome shotgun (WGS) entry which is preliminary data.</text>
</comment>
<comment type="similarity">
    <text evidence="1">Belongs to the thioesterase PaaI family.</text>
</comment>
<dbReference type="InterPro" id="IPR006683">
    <property type="entry name" value="Thioestr_dom"/>
</dbReference>
<gene>
    <name evidence="3" type="ORF">H6P81_006788</name>
</gene>